<dbReference type="Proteomes" id="UP000093071">
    <property type="component" value="Chromosome I"/>
</dbReference>
<evidence type="ECO:0000313" key="1">
    <source>
        <dbReference type="EMBL" id="SCB04814.1"/>
    </source>
</evidence>
<protein>
    <submittedName>
        <fullName evidence="1">Uncharacterized protein</fullName>
    </submittedName>
</protein>
<name>A0A1C3TNG8_XANCT</name>
<dbReference type="GeneID" id="98193370"/>
<proteinExistence type="predicted"/>
<evidence type="ECO:0000313" key="2">
    <source>
        <dbReference type="Proteomes" id="UP000093071"/>
    </source>
</evidence>
<gene>
    <name evidence="1" type="ORF">BN444_00309</name>
</gene>
<dbReference type="EMBL" id="LT604072">
    <property type="protein sequence ID" value="SCB04814.1"/>
    <property type="molecule type" value="Genomic_DNA"/>
</dbReference>
<accession>A0A1C3TNG8</accession>
<sequence>MLHEYEIQQRDGRRWVVVDVCTDYYDAQEQKLEHVAAEVEHGRLFALVIREFRVRRVSMGVS</sequence>
<reference evidence="2" key="1">
    <citation type="submission" date="2016-07" db="EMBL/GenBank/DDBJ databases">
        <authorList>
            <person name="Jaenicke Sebastian"/>
        </authorList>
    </citation>
    <scope>NUCLEOTIDE SEQUENCE [LARGE SCALE GENOMIC DNA]</scope>
</reference>
<organism evidence="1 2">
    <name type="scientific">Xanthomonas translucens pv. translucens DSM 18974</name>
    <dbReference type="NCBI Taxonomy" id="1261556"/>
    <lineage>
        <taxon>Bacteria</taxon>
        <taxon>Pseudomonadati</taxon>
        <taxon>Pseudomonadota</taxon>
        <taxon>Gammaproteobacteria</taxon>
        <taxon>Lysobacterales</taxon>
        <taxon>Lysobacteraceae</taxon>
        <taxon>Xanthomonas</taxon>
        <taxon>Xanthomonas translucens group</taxon>
    </lineage>
</organism>
<dbReference type="PATRIC" id="fig|1261556.5.peg.2157"/>
<dbReference type="AlphaFoldDB" id="A0A1C3TNG8"/>
<dbReference type="RefSeq" id="WP_003474433.1">
    <property type="nucleotide sequence ID" value="NZ_LT604072.1"/>
</dbReference>